<dbReference type="AlphaFoldDB" id="A0A7I9Y1P6"/>
<dbReference type="Pfam" id="PF12484">
    <property type="entry name" value="PPE-SVP"/>
    <property type="match status" value="1"/>
</dbReference>
<feature type="region of interest" description="Disordered" evidence="2">
    <location>
        <begin position="430"/>
        <end position="450"/>
    </location>
</feature>
<feature type="domain" description="PPE family C-terminal" evidence="4">
    <location>
        <begin position="297"/>
        <end position="372"/>
    </location>
</feature>
<protein>
    <submittedName>
        <fullName evidence="5">Putative PPE family protein PPE30</fullName>
    </submittedName>
</protein>
<accession>A0A7I9Y1P6</accession>
<name>A0A7I9Y1P6_9MYCO</name>
<dbReference type="InterPro" id="IPR038332">
    <property type="entry name" value="PPE_sf"/>
</dbReference>
<evidence type="ECO:0000256" key="1">
    <source>
        <dbReference type="ARBA" id="ARBA00010652"/>
    </source>
</evidence>
<feature type="domain" description="PPE" evidence="3">
    <location>
        <begin position="1"/>
        <end position="141"/>
    </location>
</feature>
<comment type="similarity">
    <text evidence="1">Belongs to the mycobacterial PPE family.</text>
</comment>
<dbReference type="SUPFAM" id="SSF140459">
    <property type="entry name" value="PE/PPE dimer-like"/>
    <property type="match status" value="1"/>
</dbReference>
<dbReference type="Gene3D" id="1.20.1260.20">
    <property type="entry name" value="PPE superfamily"/>
    <property type="match status" value="1"/>
</dbReference>
<evidence type="ECO:0000313" key="5">
    <source>
        <dbReference type="EMBL" id="GFG75998.1"/>
    </source>
</evidence>
<evidence type="ECO:0000259" key="4">
    <source>
        <dbReference type="Pfam" id="PF12484"/>
    </source>
</evidence>
<dbReference type="Pfam" id="PF00823">
    <property type="entry name" value="PPE"/>
    <property type="match status" value="1"/>
</dbReference>
<feature type="compositionally biased region" description="Polar residues" evidence="2">
    <location>
        <begin position="376"/>
        <end position="387"/>
    </location>
</feature>
<dbReference type="InterPro" id="IPR000030">
    <property type="entry name" value="PPE_dom"/>
</dbReference>
<dbReference type="PANTHER" id="PTHR46766:SF1">
    <property type="entry name" value="GLUTAMINE-RICH PROTEIN 2"/>
    <property type="match status" value="1"/>
</dbReference>
<feature type="region of interest" description="Disordered" evidence="2">
    <location>
        <begin position="373"/>
        <end position="392"/>
    </location>
</feature>
<proteinExistence type="inferred from homology"/>
<reference evidence="5 6" key="1">
    <citation type="journal article" date="2019" name="Emerg. Microbes Infect.">
        <title>Comprehensive subspecies identification of 175 nontuberculous mycobacteria species based on 7547 genomic profiles.</title>
        <authorList>
            <person name="Matsumoto Y."/>
            <person name="Kinjo T."/>
            <person name="Motooka D."/>
            <person name="Nabeya D."/>
            <person name="Jung N."/>
            <person name="Uechi K."/>
            <person name="Horii T."/>
            <person name="Iida T."/>
            <person name="Fujita J."/>
            <person name="Nakamura S."/>
        </authorList>
    </citation>
    <scope>NUCLEOTIDE SEQUENCE [LARGE SCALE GENOMIC DNA]</scope>
    <source>
        <strain evidence="5 6">JCM 17322</strain>
    </source>
</reference>
<evidence type="ECO:0000256" key="2">
    <source>
        <dbReference type="SAM" id="MobiDB-lite"/>
    </source>
</evidence>
<dbReference type="InterPro" id="IPR022171">
    <property type="entry name" value="PPE_C"/>
</dbReference>
<gene>
    <name evidence="5" type="primary">PPE30_1</name>
    <name evidence="5" type="ORF">MBOT_33630</name>
</gene>
<dbReference type="PANTHER" id="PTHR46766">
    <property type="entry name" value="GLUTAMINE-RICH PROTEIN 2"/>
    <property type="match status" value="1"/>
</dbReference>
<sequence>MMAAAAAWDGLAAELQSAAASYGSVISGLTATWQGPSSAAMAAAAAPYVAWLNTTAAQAAQTAAHVKAAAAAYETAFAAMVPPPVIAANRSQLASLVATNIFGQNTAAIAATEARYGEMWAQDAAAMTNYASQSAAATQVTPFTLPPQTTEPGGLLGQLLAILQAGVGSVVSSAKTQFTQLFSAVPTALQSFASIVTSPDPVQGLLSAAQSFAGMQSLSSISADVELIPKFILPANDVMITAILALVASTAGLKSTAGAAAGAAASGGSALAAGLGTTQAAGPASLASLGGAGPVVSAEVGHAGLVGTLSVPPSWAAATPTVRLAAAALQGAGAAAAPAAAPESGGSLTAQLVMAGLAGGALGAAVPRAVNRAAASSTRNTPGTTRQTPDDLQRALAEVAQNPESVQHWHTDKANLENLLDQLSKKPGFHAVHVSSGEHSQSLPPRAQSN</sequence>
<dbReference type="GO" id="GO:0052572">
    <property type="term" value="P:response to host immune response"/>
    <property type="evidence" value="ECO:0007669"/>
    <property type="project" value="TreeGrafter"/>
</dbReference>
<keyword evidence="6" id="KW-1185">Reference proteome</keyword>
<dbReference type="EMBL" id="BLKW01000004">
    <property type="protein sequence ID" value="GFG75998.1"/>
    <property type="molecule type" value="Genomic_DNA"/>
</dbReference>
<feature type="compositionally biased region" description="Polar residues" evidence="2">
    <location>
        <begin position="437"/>
        <end position="450"/>
    </location>
</feature>
<evidence type="ECO:0000259" key="3">
    <source>
        <dbReference type="Pfam" id="PF00823"/>
    </source>
</evidence>
<comment type="caution">
    <text evidence="5">The sequence shown here is derived from an EMBL/GenBank/DDBJ whole genome shotgun (WGS) entry which is preliminary data.</text>
</comment>
<organism evidence="5 6">
    <name type="scientific">Mycobacterium botniense</name>
    <dbReference type="NCBI Taxonomy" id="84962"/>
    <lineage>
        <taxon>Bacteria</taxon>
        <taxon>Bacillati</taxon>
        <taxon>Actinomycetota</taxon>
        <taxon>Actinomycetes</taxon>
        <taxon>Mycobacteriales</taxon>
        <taxon>Mycobacteriaceae</taxon>
        <taxon>Mycobacterium</taxon>
    </lineage>
</organism>
<evidence type="ECO:0000313" key="6">
    <source>
        <dbReference type="Proteomes" id="UP000465361"/>
    </source>
</evidence>
<dbReference type="Proteomes" id="UP000465361">
    <property type="component" value="Unassembled WGS sequence"/>
</dbReference>